<dbReference type="STRING" id="369401.SAMN05428642_102832"/>
<feature type="transmembrane region" description="Helical" evidence="1">
    <location>
        <begin position="121"/>
        <end position="139"/>
    </location>
</feature>
<keyword evidence="1" id="KW-0812">Transmembrane</keyword>
<dbReference type="GO" id="GO:0016020">
    <property type="term" value="C:membrane"/>
    <property type="evidence" value="ECO:0007669"/>
    <property type="project" value="InterPro"/>
</dbReference>
<dbReference type="InterPro" id="IPR025698">
    <property type="entry name" value="2TM_dom"/>
</dbReference>
<feature type="domain" description="Signal transduction histidine kinase internal region" evidence="2">
    <location>
        <begin position="159"/>
        <end position="236"/>
    </location>
</feature>
<reference evidence="4 5" key="1">
    <citation type="submission" date="2016-10" db="EMBL/GenBank/DDBJ databases">
        <authorList>
            <person name="de Groot N.N."/>
        </authorList>
    </citation>
    <scope>NUCLEOTIDE SEQUENCE [LARGE SCALE GENOMIC DNA]</scope>
    <source>
        <strain evidence="4 5">DSM 18180</strain>
    </source>
</reference>
<dbReference type="InterPro" id="IPR050640">
    <property type="entry name" value="Bact_2-comp_sensor_kinase"/>
</dbReference>
<dbReference type="PANTHER" id="PTHR34220">
    <property type="entry name" value="SENSOR HISTIDINE KINASE YPDA"/>
    <property type="match status" value="1"/>
</dbReference>
<dbReference type="Pfam" id="PF06580">
    <property type="entry name" value="His_kinase"/>
    <property type="match status" value="1"/>
</dbReference>
<dbReference type="InterPro" id="IPR036890">
    <property type="entry name" value="HATPase_C_sf"/>
</dbReference>
<evidence type="ECO:0000313" key="4">
    <source>
        <dbReference type="EMBL" id="SFZ92621.1"/>
    </source>
</evidence>
<evidence type="ECO:0000259" key="3">
    <source>
        <dbReference type="Pfam" id="PF13239"/>
    </source>
</evidence>
<dbReference type="Proteomes" id="UP000182544">
    <property type="component" value="Unassembled WGS sequence"/>
</dbReference>
<keyword evidence="5" id="KW-1185">Reference proteome</keyword>
<dbReference type="GO" id="GO:0000155">
    <property type="term" value="F:phosphorelay sensor kinase activity"/>
    <property type="evidence" value="ECO:0007669"/>
    <property type="project" value="InterPro"/>
</dbReference>
<dbReference type="RefSeq" id="WP_072401979.1">
    <property type="nucleotide sequence ID" value="NZ_FPKV01000002.1"/>
</dbReference>
<evidence type="ECO:0008006" key="6">
    <source>
        <dbReference type="Google" id="ProtNLM"/>
    </source>
</evidence>
<protein>
    <recommendedName>
        <fullName evidence="6">Histidine kinase</fullName>
    </recommendedName>
</protein>
<feature type="transmembrane region" description="Helical" evidence="1">
    <location>
        <begin position="37"/>
        <end position="59"/>
    </location>
</feature>
<feature type="domain" description="2TM" evidence="3">
    <location>
        <begin position="360"/>
        <end position="434"/>
    </location>
</feature>
<dbReference type="Pfam" id="PF13239">
    <property type="entry name" value="2TM"/>
    <property type="match status" value="1"/>
</dbReference>
<dbReference type="Gene3D" id="3.30.565.10">
    <property type="entry name" value="Histidine kinase-like ATPase, C-terminal domain"/>
    <property type="match status" value="1"/>
</dbReference>
<dbReference type="AlphaFoldDB" id="A0A1K2IJJ6"/>
<dbReference type="OrthoDB" id="9809908at2"/>
<dbReference type="EMBL" id="FPKV01000002">
    <property type="protein sequence ID" value="SFZ92621.1"/>
    <property type="molecule type" value="Genomic_DNA"/>
</dbReference>
<evidence type="ECO:0000256" key="1">
    <source>
        <dbReference type="SAM" id="Phobius"/>
    </source>
</evidence>
<feature type="transmembrane region" description="Helical" evidence="1">
    <location>
        <begin position="80"/>
        <end position="101"/>
    </location>
</feature>
<accession>A0A1K2IJJ6</accession>
<evidence type="ECO:0000313" key="5">
    <source>
        <dbReference type="Proteomes" id="UP000182544"/>
    </source>
</evidence>
<proteinExistence type="predicted"/>
<feature type="transmembrane region" description="Helical" evidence="1">
    <location>
        <begin position="371"/>
        <end position="392"/>
    </location>
</feature>
<evidence type="ECO:0000259" key="2">
    <source>
        <dbReference type="Pfam" id="PF06580"/>
    </source>
</evidence>
<dbReference type="PANTHER" id="PTHR34220:SF7">
    <property type="entry name" value="SENSOR HISTIDINE KINASE YPDA"/>
    <property type="match status" value="1"/>
</dbReference>
<name>A0A1K2IJJ6_9FLAO</name>
<organism evidence="4 5">
    <name type="scientific">Flaviramulus basaltis</name>
    <dbReference type="NCBI Taxonomy" id="369401"/>
    <lineage>
        <taxon>Bacteria</taxon>
        <taxon>Pseudomonadati</taxon>
        <taxon>Bacteroidota</taxon>
        <taxon>Flavobacteriia</taxon>
        <taxon>Flavobacteriales</taxon>
        <taxon>Flavobacteriaceae</taxon>
        <taxon>Flaviramulus</taxon>
    </lineage>
</organism>
<feature type="transmembrane region" description="Helical" evidence="1">
    <location>
        <begin position="398"/>
        <end position="420"/>
    </location>
</feature>
<gene>
    <name evidence="4" type="ORF">SAMN05428642_102832</name>
</gene>
<dbReference type="InterPro" id="IPR010559">
    <property type="entry name" value="Sig_transdc_His_kin_internal"/>
</dbReference>
<sequence>MSKLTKNILITFFIGVVIFLMDNGARGGFSSKSINELLVNFAVYQLYSFAIGFSNMYFFEYLNKRQWNEGDGIKRILIGFIGSVVVTIGCLFFLNMFTDMYFDGETLSEFLKEESFNRYKFSLWITLTVVAAFHVFYFYKKAQEKKVKESQIVAKNETAKFESLKNQLDPHFLFNSLNVLTSLIGENPNQAEKFTTKLSKVYRYVLEQKDKDLIPLEEELKFAKSYMELLKMRFEDGINFSIPEILSNSDLKIVPLSLQLLLENAVKHNVITSSNPLEINIYEEKGYLVVENNINPKASLEKSTKVGLKNINQRYSLITKNKVEIENNNKVFKVKLPLLTQEIKIMKTDYLNNDSQKYIRAKKRVDDLKGFYGNLTSYCVVIPFLIFINYQTHWGFQWFWFPLFGWGLGLAIHAFTLFGYGQDWEDRKIREFMEKEDKKF</sequence>
<keyword evidence="1" id="KW-0472">Membrane</keyword>
<keyword evidence="1" id="KW-1133">Transmembrane helix</keyword>